<evidence type="ECO:0000256" key="5">
    <source>
        <dbReference type="ARBA" id="ARBA00022989"/>
    </source>
</evidence>
<keyword evidence="4 25" id="KW-0812">Transmembrane</keyword>
<evidence type="ECO:0000313" key="26">
    <source>
        <dbReference type="EMBL" id="KAJ3227622.1"/>
    </source>
</evidence>
<comment type="catalytic activity">
    <reaction evidence="20">
        <text>L-lysyl-glycine(out) = L-lysyl-glycine(in)</text>
        <dbReference type="Rhea" id="RHEA:79407"/>
        <dbReference type="ChEBI" id="CHEBI:191202"/>
    </reaction>
</comment>
<comment type="catalytic activity">
    <reaction evidence="19">
        <text>L-alanyl-L-lysine(out) = L-alanyl-L-lysine(in)</text>
        <dbReference type="Rhea" id="RHEA:79415"/>
        <dbReference type="ChEBI" id="CHEBI:192470"/>
    </reaction>
</comment>
<dbReference type="InterPro" id="IPR036259">
    <property type="entry name" value="MFS_trans_sf"/>
</dbReference>
<keyword evidence="7" id="KW-0458">Lysosome</keyword>
<evidence type="ECO:0000256" key="24">
    <source>
        <dbReference type="ARBA" id="ARBA00046376"/>
    </source>
</evidence>
<comment type="function">
    <text evidence="23">Lysosomal dipeptide uniporter that selectively exports lysine, arginine or histidine-containing dipeptides with a net positive charge from the lysosome lumen into the cytosol. Could play a role in a specific type of protein O-glycosylation indirectly regulating macrophages migration and tissue invasion. Also essential for liver homeostasis.</text>
</comment>
<evidence type="ECO:0000256" key="2">
    <source>
        <dbReference type="ARBA" id="ARBA00008335"/>
    </source>
</evidence>
<evidence type="ECO:0000256" key="7">
    <source>
        <dbReference type="ARBA" id="ARBA00023228"/>
    </source>
</evidence>
<evidence type="ECO:0000256" key="8">
    <source>
        <dbReference type="ARBA" id="ARBA00044876"/>
    </source>
</evidence>
<dbReference type="Pfam" id="PF07690">
    <property type="entry name" value="MFS_1"/>
    <property type="match status" value="1"/>
</dbReference>
<organism evidence="26 27">
    <name type="scientific">Clydaea vesicula</name>
    <dbReference type="NCBI Taxonomy" id="447962"/>
    <lineage>
        <taxon>Eukaryota</taxon>
        <taxon>Fungi</taxon>
        <taxon>Fungi incertae sedis</taxon>
        <taxon>Chytridiomycota</taxon>
        <taxon>Chytridiomycota incertae sedis</taxon>
        <taxon>Chytridiomycetes</taxon>
        <taxon>Lobulomycetales</taxon>
        <taxon>Lobulomycetaceae</taxon>
        <taxon>Clydaea</taxon>
    </lineage>
</organism>
<protein>
    <recommendedName>
        <fullName evidence="21">Lysosomal dipeptide transporter MFSD1</fullName>
    </recommendedName>
    <alternativeName>
        <fullName evidence="22">Major facilitator superfamily domain-containing protein 1</fullName>
    </alternativeName>
</protein>
<feature type="transmembrane region" description="Helical" evidence="25">
    <location>
        <begin position="229"/>
        <end position="252"/>
    </location>
</feature>
<evidence type="ECO:0000256" key="20">
    <source>
        <dbReference type="ARBA" id="ARBA00044924"/>
    </source>
</evidence>
<comment type="catalytic activity">
    <reaction evidence="9">
        <text>L-histidyl-glycine(out) = L-histidyl-glycine(in)</text>
        <dbReference type="Rhea" id="RHEA:79395"/>
        <dbReference type="ChEBI" id="CHEBI:229957"/>
    </reaction>
</comment>
<comment type="catalytic activity">
    <reaction evidence="11">
        <text>L-alpha-aminoacyl-L-histidine(out) = L-alpha-aminoacyl-L-histidine(in)</text>
        <dbReference type="Rhea" id="RHEA:79375"/>
        <dbReference type="ChEBI" id="CHEBI:229967"/>
    </reaction>
</comment>
<evidence type="ECO:0000256" key="15">
    <source>
        <dbReference type="ARBA" id="ARBA00044899"/>
    </source>
</evidence>
<evidence type="ECO:0000313" key="27">
    <source>
        <dbReference type="Proteomes" id="UP001211065"/>
    </source>
</evidence>
<evidence type="ECO:0000256" key="17">
    <source>
        <dbReference type="ARBA" id="ARBA00044903"/>
    </source>
</evidence>
<keyword evidence="3" id="KW-0813">Transport</keyword>
<dbReference type="SUPFAM" id="SSF103473">
    <property type="entry name" value="MFS general substrate transporter"/>
    <property type="match status" value="1"/>
</dbReference>
<evidence type="ECO:0000256" key="25">
    <source>
        <dbReference type="SAM" id="Phobius"/>
    </source>
</evidence>
<evidence type="ECO:0000256" key="19">
    <source>
        <dbReference type="ARBA" id="ARBA00044919"/>
    </source>
</evidence>
<comment type="catalytic activity">
    <reaction evidence="10">
        <text>L-alpha-aminoacyl-L-arginine(out) = L-alpha-aminoacyl-L-arginine(in)</text>
        <dbReference type="Rhea" id="RHEA:79367"/>
        <dbReference type="ChEBI" id="CHEBI:229968"/>
    </reaction>
</comment>
<feature type="transmembrane region" description="Helical" evidence="25">
    <location>
        <begin position="259"/>
        <end position="282"/>
    </location>
</feature>
<comment type="caution">
    <text evidence="26">The sequence shown here is derived from an EMBL/GenBank/DDBJ whole genome shotgun (WGS) entry which is preliminary data.</text>
</comment>
<evidence type="ECO:0000256" key="1">
    <source>
        <dbReference type="ARBA" id="ARBA00004155"/>
    </source>
</evidence>
<evidence type="ECO:0000256" key="23">
    <source>
        <dbReference type="ARBA" id="ARBA00045709"/>
    </source>
</evidence>
<dbReference type="Gene3D" id="1.20.1250.20">
    <property type="entry name" value="MFS general substrate transporter like domains"/>
    <property type="match status" value="1"/>
</dbReference>
<dbReference type="AlphaFoldDB" id="A0AAD5U7M3"/>
<comment type="catalytic activity">
    <reaction evidence="13">
        <text>L-alpha-aminoacyl-L-lysine(out) = L-alpha-aminoacyl-L-lysine(in)</text>
        <dbReference type="Rhea" id="RHEA:79383"/>
        <dbReference type="ChEBI" id="CHEBI:229966"/>
    </reaction>
</comment>
<dbReference type="GO" id="GO:0022857">
    <property type="term" value="F:transmembrane transporter activity"/>
    <property type="evidence" value="ECO:0007669"/>
    <property type="project" value="InterPro"/>
</dbReference>
<keyword evidence="5 25" id="KW-1133">Transmembrane helix</keyword>
<evidence type="ECO:0000256" key="6">
    <source>
        <dbReference type="ARBA" id="ARBA00023136"/>
    </source>
</evidence>
<evidence type="ECO:0000256" key="12">
    <source>
        <dbReference type="ARBA" id="ARBA00044891"/>
    </source>
</evidence>
<evidence type="ECO:0000256" key="4">
    <source>
        <dbReference type="ARBA" id="ARBA00022692"/>
    </source>
</evidence>
<evidence type="ECO:0000256" key="22">
    <source>
        <dbReference type="ARBA" id="ARBA00045018"/>
    </source>
</evidence>
<evidence type="ECO:0000256" key="18">
    <source>
        <dbReference type="ARBA" id="ARBA00044912"/>
    </source>
</evidence>
<reference evidence="26" key="1">
    <citation type="submission" date="2020-05" db="EMBL/GenBank/DDBJ databases">
        <title>Phylogenomic resolution of chytrid fungi.</title>
        <authorList>
            <person name="Stajich J.E."/>
            <person name="Amses K."/>
            <person name="Simmons R."/>
            <person name="Seto K."/>
            <person name="Myers J."/>
            <person name="Bonds A."/>
            <person name="Quandt C.A."/>
            <person name="Barry K."/>
            <person name="Liu P."/>
            <person name="Grigoriev I."/>
            <person name="Longcore J.E."/>
            <person name="James T.Y."/>
        </authorList>
    </citation>
    <scope>NUCLEOTIDE SEQUENCE</scope>
    <source>
        <strain evidence="26">JEL0476</strain>
    </source>
</reference>
<evidence type="ECO:0000256" key="13">
    <source>
        <dbReference type="ARBA" id="ARBA00044893"/>
    </source>
</evidence>
<comment type="similarity">
    <text evidence="2">Belongs to the major facilitator superfamily.</text>
</comment>
<evidence type="ECO:0000256" key="21">
    <source>
        <dbReference type="ARBA" id="ARBA00044985"/>
    </source>
</evidence>
<comment type="catalytic activity">
    <reaction evidence="12">
        <text>L-lysyl-L-alpha-amino acid(out) = L-lysyl-L-alpha-amino acid(in)</text>
        <dbReference type="Rhea" id="RHEA:79387"/>
        <dbReference type="ChEBI" id="CHEBI:229965"/>
    </reaction>
</comment>
<feature type="transmembrane region" description="Helical" evidence="25">
    <location>
        <begin position="158"/>
        <end position="177"/>
    </location>
</feature>
<comment type="catalytic activity">
    <reaction evidence="15">
        <text>L-arginyl-L-alpha-amino acid(out) = L-arginyl-L-alpha-amino acid(in)</text>
        <dbReference type="Rhea" id="RHEA:79371"/>
        <dbReference type="ChEBI" id="CHEBI:84315"/>
    </reaction>
</comment>
<gene>
    <name evidence="26" type="ORF">HK099_001129</name>
</gene>
<dbReference type="EMBL" id="JADGJW010000013">
    <property type="protein sequence ID" value="KAJ3227622.1"/>
    <property type="molecule type" value="Genomic_DNA"/>
</dbReference>
<evidence type="ECO:0000256" key="10">
    <source>
        <dbReference type="ARBA" id="ARBA00044881"/>
    </source>
</evidence>
<evidence type="ECO:0000256" key="11">
    <source>
        <dbReference type="ARBA" id="ARBA00044884"/>
    </source>
</evidence>
<feature type="transmembrane region" description="Helical" evidence="25">
    <location>
        <begin position="114"/>
        <end position="138"/>
    </location>
</feature>
<comment type="subunit">
    <text evidence="24">Homodimer. Interacts with lysosomal protein GLMP (via lumenal domain); the interaction starts while both proteins are still in the endoplasmic reticulum and is required for stabilization of MFSD1 in lysosomes but has no direct effect on its targeting to lysosomes or transporter activity.</text>
</comment>
<evidence type="ECO:0000256" key="14">
    <source>
        <dbReference type="ARBA" id="ARBA00044898"/>
    </source>
</evidence>
<comment type="subcellular location">
    <subcellularLocation>
        <location evidence="1">Lysosome membrane</location>
        <topology evidence="1">Multi-pass membrane protein</topology>
    </subcellularLocation>
</comment>
<dbReference type="Proteomes" id="UP001211065">
    <property type="component" value="Unassembled WGS sequence"/>
</dbReference>
<dbReference type="InterPro" id="IPR052187">
    <property type="entry name" value="MFSD1"/>
</dbReference>
<comment type="catalytic activity">
    <reaction evidence="16">
        <text>L-lysyl-L-lysine(out) = L-lysyl-L-lysine(in)</text>
        <dbReference type="Rhea" id="RHEA:79403"/>
        <dbReference type="ChEBI" id="CHEBI:229956"/>
    </reaction>
</comment>
<dbReference type="PANTHER" id="PTHR23512">
    <property type="entry name" value="MAJOR FACILITATOR SUPERFAMILY DOMAIN-CONTAINING PROTEIN 1"/>
    <property type="match status" value="1"/>
</dbReference>
<dbReference type="PANTHER" id="PTHR23512:SF3">
    <property type="entry name" value="MAJOR FACILITATOR SUPERFAMILY DOMAIN-CONTAINING PROTEIN 1"/>
    <property type="match status" value="1"/>
</dbReference>
<evidence type="ECO:0000256" key="16">
    <source>
        <dbReference type="ARBA" id="ARBA00044900"/>
    </source>
</evidence>
<comment type="catalytic activity">
    <reaction evidence="17">
        <text>L-arginyl-glycine(out) = L-arginyl-glycine(in)</text>
        <dbReference type="Rhea" id="RHEA:79391"/>
        <dbReference type="ChEBI" id="CHEBI:229955"/>
    </reaction>
</comment>
<sequence>MTTDWFKGKELAFALGVNLAMARMGSVGNEAMWFGFLTCLMSFLCAVALNVIDRNHDSVTGLKKDRYEFINMEGSGTNELGDQEEINFFEELEEFDNSFTQNTKKDDRINLNSIFNFPVAFWLLCFIMILMYATVIPFNTIHSAFLQTKWYKGDPQTASQIMAVPDTISAVLVPFVGTFVDKFGHRNKVLILCGVIMGVVHYILGTATIESLSTPVPCLVVQEDTLATALGIATATSNASWTIFPIIVASLITRDPTYYLVEMFFVGCCVLGIICCLILYYVDKKYHDGILELPELKTLKKRRSSSVFINSSVLSSPITIHGPRFT</sequence>
<feature type="transmembrane region" description="Helical" evidence="25">
    <location>
        <begin position="189"/>
        <end position="209"/>
    </location>
</feature>
<name>A0AAD5U7M3_9FUNG</name>
<keyword evidence="27" id="KW-1185">Reference proteome</keyword>
<accession>A0AAD5U7M3</accession>
<comment type="catalytic activity">
    <reaction evidence="14">
        <text>L-aspartyl-L-lysine(out) = L-aspartyl-L-lysine(in)</text>
        <dbReference type="Rhea" id="RHEA:79411"/>
        <dbReference type="ChEBI" id="CHEBI:229953"/>
    </reaction>
</comment>
<dbReference type="InterPro" id="IPR011701">
    <property type="entry name" value="MFS"/>
</dbReference>
<proteinExistence type="inferred from homology"/>
<keyword evidence="6 25" id="KW-0472">Membrane</keyword>
<evidence type="ECO:0000256" key="3">
    <source>
        <dbReference type="ARBA" id="ARBA00022448"/>
    </source>
</evidence>
<feature type="transmembrane region" description="Helical" evidence="25">
    <location>
        <begin position="31"/>
        <end position="52"/>
    </location>
</feature>
<comment type="catalytic activity">
    <reaction evidence="8">
        <text>L-lysyl-L-alanine(out) = L-lysyl-L-alanine(in)</text>
        <dbReference type="Rhea" id="RHEA:79399"/>
        <dbReference type="ChEBI" id="CHEBI:229954"/>
    </reaction>
</comment>
<comment type="catalytic activity">
    <reaction evidence="18">
        <text>L-histidyl-L-alpha-amino acid(out) = L-histidyl-L-alpha-amino acid(in)</text>
        <dbReference type="Rhea" id="RHEA:79379"/>
        <dbReference type="ChEBI" id="CHEBI:229964"/>
    </reaction>
</comment>
<evidence type="ECO:0000256" key="9">
    <source>
        <dbReference type="ARBA" id="ARBA00044878"/>
    </source>
</evidence>